<dbReference type="GO" id="GO:0020037">
    <property type="term" value="F:heme binding"/>
    <property type="evidence" value="ECO:0007669"/>
    <property type="project" value="InterPro"/>
</dbReference>
<dbReference type="PRINTS" id="PR00463">
    <property type="entry name" value="EP450I"/>
</dbReference>
<dbReference type="InterPro" id="IPR017972">
    <property type="entry name" value="Cyt_P450_CS"/>
</dbReference>
<accession>A0A8H7C0Y6</accession>
<dbReference type="AlphaFoldDB" id="A0A8H7C0Y6"/>
<evidence type="ECO:0000313" key="11">
    <source>
        <dbReference type="EMBL" id="KAF7760327.1"/>
    </source>
</evidence>
<proteinExistence type="inferred from homology"/>
<comment type="caution">
    <text evidence="11">The sequence shown here is derived from an EMBL/GenBank/DDBJ whole genome shotgun (WGS) entry which is preliminary data.</text>
</comment>
<dbReference type="GO" id="GO:0005506">
    <property type="term" value="F:iron ion binding"/>
    <property type="evidence" value="ECO:0007669"/>
    <property type="project" value="InterPro"/>
</dbReference>
<dbReference type="PROSITE" id="PS00086">
    <property type="entry name" value="CYTOCHROME_P450"/>
    <property type="match status" value="1"/>
</dbReference>
<comment type="cofactor">
    <cofactor evidence="1 9">
        <name>heme</name>
        <dbReference type="ChEBI" id="CHEBI:30413"/>
    </cofactor>
</comment>
<evidence type="ECO:0000313" key="12">
    <source>
        <dbReference type="Proteomes" id="UP000629468"/>
    </source>
</evidence>
<dbReference type="GO" id="GO:0016705">
    <property type="term" value="F:oxidoreductase activity, acting on paired donors, with incorporation or reduction of molecular oxygen"/>
    <property type="evidence" value="ECO:0007669"/>
    <property type="project" value="InterPro"/>
</dbReference>
<comment type="similarity">
    <text evidence="3 10">Belongs to the cytochrome P450 family.</text>
</comment>
<keyword evidence="5 9" id="KW-0479">Metal-binding</keyword>
<feature type="binding site" description="axial binding residue" evidence="9">
    <location>
        <position position="433"/>
    </location>
    <ligand>
        <name>heme</name>
        <dbReference type="ChEBI" id="CHEBI:30413"/>
    </ligand>
    <ligandPart>
        <name>Fe</name>
        <dbReference type="ChEBI" id="CHEBI:18248"/>
    </ligandPart>
</feature>
<reference evidence="11 12" key="1">
    <citation type="journal article" name="Sci. Rep.">
        <title>Telomere-to-telomere assembled and centromere annotated genomes of the two main subspecies of the button mushroom Agaricus bisporus reveal especially polymorphic chromosome ends.</title>
        <authorList>
            <person name="Sonnenberg A.S.M."/>
            <person name="Sedaghat-Telgerd N."/>
            <person name="Lavrijssen B."/>
            <person name="Ohm R.A."/>
            <person name="Hendrickx P.M."/>
            <person name="Scholtmeijer K."/>
            <person name="Baars J.J.P."/>
            <person name="van Peer A."/>
        </authorList>
    </citation>
    <scope>NUCLEOTIDE SEQUENCE [LARGE SCALE GENOMIC DNA]</scope>
    <source>
        <strain evidence="11 12">H119_p4</strain>
    </source>
</reference>
<dbReference type="SUPFAM" id="SSF48264">
    <property type="entry name" value="Cytochrome P450"/>
    <property type="match status" value="1"/>
</dbReference>
<dbReference type="Pfam" id="PF00067">
    <property type="entry name" value="p450"/>
    <property type="match status" value="1"/>
</dbReference>
<dbReference type="PANTHER" id="PTHR46300:SF7">
    <property type="entry name" value="P450, PUTATIVE (EUROFUNG)-RELATED"/>
    <property type="match status" value="1"/>
</dbReference>
<keyword evidence="8 10" id="KW-0503">Monooxygenase</keyword>
<sequence length="504" mass="56701">MLSFTSLDYGLFGVGVYLLNSYIKHSRLPAPFPPGPIGLPVIGNAAQMPTQKEWLTFAEWGRKYGPIMSVTALGQPIIIINSLDIMQELDKKGAIYSDRPRLEMGGELVGYNETLVLIPYGERFRRYRKDIAKTIGGTAQMREFHHLIETSSQRFLQRTLAKPDDLMSHLRKLQGNVILKLTYGIDVQDGDDPYVALIERANVNFNKATIPGSFLVDFFPILRSLPEWLPGMGFMETARRWRKDTVEMVEAPYQFTLQQMEAGTAPKSYVSSILEESKLDADGIRDLKFSASSLYGGGADTTVSAEYAFYLAMVLFPDVQKKAQAEIDSVVGRDRLPRHEDVARLPYVNAVVTEVLRWNNVAPTGVPHRAMEDGIVAGYFIPKDAIVLCNFWQMMHDEKMWPEPFEFLPERYLGPNPQPNPREFCFGFGRRICPGMYLAQAALAMTVAMTLAVFNVTNALDENGVPIVPKHENTSGTISYPEPFKCKIEPRSERAASLIMEEIH</sequence>
<protein>
    <recommendedName>
        <fullName evidence="13">Cytochrome P450</fullName>
    </recommendedName>
</protein>
<dbReference type="PANTHER" id="PTHR46300">
    <property type="entry name" value="P450, PUTATIVE (EUROFUNG)-RELATED-RELATED"/>
    <property type="match status" value="1"/>
</dbReference>
<evidence type="ECO:0000256" key="5">
    <source>
        <dbReference type="ARBA" id="ARBA00022723"/>
    </source>
</evidence>
<keyword evidence="6 10" id="KW-0560">Oxidoreductase</keyword>
<evidence type="ECO:0000256" key="8">
    <source>
        <dbReference type="ARBA" id="ARBA00023033"/>
    </source>
</evidence>
<dbReference type="Gene3D" id="1.10.630.10">
    <property type="entry name" value="Cytochrome P450"/>
    <property type="match status" value="1"/>
</dbReference>
<keyword evidence="4 9" id="KW-0349">Heme</keyword>
<gene>
    <name evidence="11" type="ORF">Agabi119p4_11003</name>
</gene>
<dbReference type="EMBL" id="JABXXO010000015">
    <property type="protein sequence ID" value="KAF7760327.1"/>
    <property type="molecule type" value="Genomic_DNA"/>
</dbReference>
<dbReference type="InterPro" id="IPR001128">
    <property type="entry name" value="Cyt_P450"/>
</dbReference>
<evidence type="ECO:0000256" key="1">
    <source>
        <dbReference type="ARBA" id="ARBA00001971"/>
    </source>
</evidence>
<evidence type="ECO:0000256" key="7">
    <source>
        <dbReference type="ARBA" id="ARBA00023004"/>
    </source>
</evidence>
<dbReference type="InterPro" id="IPR050364">
    <property type="entry name" value="Cytochrome_P450_fung"/>
</dbReference>
<organism evidence="11 12">
    <name type="scientific">Agaricus bisporus var. burnettii</name>
    <dbReference type="NCBI Taxonomy" id="192524"/>
    <lineage>
        <taxon>Eukaryota</taxon>
        <taxon>Fungi</taxon>
        <taxon>Dikarya</taxon>
        <taxon>Basidiomycota</taxon>
        <taxon>Agaricomycotina</taxon>
        <taxon>Agaricomycetes</taxon>
        <taxon>Agaricomycetidae</taxon>
        <taxon>Agaricales</taxon>
        <taxon>Agaricineae</taxon>
        <taxon>Agaricaceae</taxon>
        <taxon>Agaricus</taxon>
    </lineage>
</organism>
<name>A0A8H7C0Y6_AGABI</name>
<evidence type="ECO:0000256" key="6">
    <source>
        <dbReference type="ARBA" id="ARBA00023002"/>
    </source>
</evidence>
<dbReference type="InterPro" id="IPR036396">
    <property type="entry name" value="Cyt_P450_sf"/>
</dbReference>
<evidence type="ECO:0000256" key="4">
    <source>
        <dbReference type="ARBA" id="ARBA00022617"/>
    </source>
</evidence>
<evidence type="ECO:0000256" key="3">
    <source>
        <dbReference type="ARBA" id="ARBA00010617"/>
    </source>
</evidence>
<comment type="pathway">
    <text evidence="2">Secondary metabolite biosynthesis.</text>
</comment>
<evidence type="ECO:0008006" key="13">
    <source>
        <dbReference type="Google" id="ProtNLM"/>
    </source>
</evidence>
<dbReference type="GO" id="GO:0004497">
    <property type="term" value="F:monooxygenase activity"/>
    <property type="evidence" value="ECO:0007669"/>
    <property type="project" value="UniProtKB-KW"/>
</dbReference>
<dbReference type="CDD" id="cd11065">
    <property type="entry name" value="CYP64-like"/>
    <property type="match status" value="1"/>
</dbReference>
<evidence type="ECO:0000256" key="10">
    <source>
        <dbReference type="RuleBase" id="RU000461"/>
    </source>
</evidence>
<evidence type="ECO:0000256" key="2">
    <source>
        <dbReference type="ARBA" id="ARBA00005179"/>
    </source>
</evidence>
<dbReference type="Proteomes" id="UP000629468">
    <property type="component" value="Unassembled WGS sequence"/>
</dbReference>
<dbReference type="InterPro" id="IPR002401">
    <property type="entry name" value="Cyt_P450_E_grp-I"/>
</dbReference>
<keyword evidence="7 9" id="KW-0408">Iron</keyword>
<evidence type="ECO:0000256" key="9">
    <source>
        <dbReference type="PIRSR" id="PIRSR602401-1"/>
    </source>
</evidence>